<dbReference type="Proteomes" id="UP000317257">
    <property type="component" value="Unassembled WGS sequence"/>
</dbReference>
<feature type="compositionally biased region" description="Basic and acidic residues" evidence="2">
    <location>
        <begin position="849"/>
        <end position="858"/>
    </location>
</feature>
<evidence type="ECO:0000256" key="3">
    <source>
        <dbReference type="SAM" id="SignalP"/>
    </source>
</evidence>
<evidence type="ECO:0000256" key="2">
    <source>
        <dbReference type="SAM" id="MobiDB-lite"/>
    </source>
</evidence>
<keyword evidence="1" id="KW-0378">Hydrolase</keyword>
<dbReference type="PANTHER" id="PTHR22946:SF12">
    <property type="entry name" value="CONIDIAL PIGMENT BIOSYNTHESIS PROTEIN AYG1 (AFU_ORTHOLOGUE AFUA_2G17550)"/>
    <property type="match status" value="1"/>
</dbReference>
<protein>
    <recommendedName>
        <fullName evidence="6">Peptidase S9 prolyl oligopeptidase catalytic domain-containing protein</fullName>
    </recommendedName>
</protein>
<evidence type="ECO:0008006" key="6">
    <source>
        <dbReference type="Google" id="ProtNLM"/>
    </source>
</evidence>
<dbReference type="EMBL" id="SBHS01000048">
    <property type="protein sequence ID" value="TWU71292.1"/>
    <property type="molecule type" value="Genomic_DNA"/>
</dbReference>
<dbReference type="Pfam" id="PF06500">
    <property type="entry name" value="FrsA-like"/>
    <property type="match status" value="1"/>
</dbReference>
<dbReference type="InterPro" id="IPR050261">
    <property type="entry name" value="FrsA_esterase"/>
</dbReference>
<comment type="caution">
    <text evidence="4">The sequence shown here is derived from an EMBL/GenBank/DDBJ whole genome shotgun (WGS) entry which is preliminary data.</text>
</comment>
<feature type="region of interest" description="Disordered" evidence="2">
    <location>
        <begin position="713"/>
        <end position="858"/>
    </location>
</feature>
<dbReference type="Gene3D" id="1.20.1440.110">
    <property type="entry name" value="acylaminoacyl peptidase"/>
    <property type="match status" value="1"/>
</dbReference>
<sequence length="858" mass="94458">MKVSLLSIVAGCIGLGVAYRRPSMNWEPKYRRDDAQDLQKLLSSDAEFHYEILRTMAIAPYEGSDISEVLVAAQQVKPGDYESYYSAFYSLAARVDKQAQAIDSSKYPVSARQAFFKAASYYRSADFFLHGNWSDPRINTIWDRALASFNSAMKLMSVPGERITLHAKDDNFTIPAIFFRSGLPGPRPTIIMGNGYDGSQEEMYHVLGQAVLQRGMNVITYEGPGQPTVRRQQNLAFIPEWDKVVTPVVDYALTRHEVDAKSIGLMGYSFGGYLAPRAAAFEHRIAAVLAIDGIYDYGQANLDGLGPLTTVFKSGNSTLFDYIIKEALANVTTETATRWAVQQGLWSFRVESPFEWMTLTQAYNLSGLTNKIKASVFVASAEDDQYFGHQAKLLADHLGKLATFHSFAASEGAGEHCSVGAAIMENQVVLDWFQGIIARDAGSLAAASACYGGSDGTAGAAKALVTGQVDAEAPTLTIMVPVRNMALRKLWDNKCSLASTGKAILKFLTAEESEQIYNQLRKACIPNKQVLWSGMPREVAQHWADKHGMQTLTTSMGPLMNESSPLCPRRRKSPHGWAKYIHGASVVFAWYIAGGDLVTVLSQPPPQRFNPSGGAYYQSIEEPVITGKLCERHVGKIMLVHPNVKGAEDFQYELWPDDHSSCWNEVFGKIPRRYTWRHTKVPQAVLDLKVCKVARLFPAKTVVKSTGKLALTGGVPKSNAQREKCKSTVRMNKKKKQTLRGENDAVKEKLARGGRKQAGQQKKGVKQSPANKAIGGTISKEAQKSKTNKSKAKQPKAKQPKAKQPKAKQPKAKQPKAKQPKAKGQAVKGKQPKEGEKNQQSSTVRSQATHHESFSEVV</sequence>
<evidence type="ECO:0000313" key="4">
    <source>
        <dbReference type="EMBL" id="TWU71292.1"/>
    </source>
</evidence>
<name>A0A5C6G0M3_METRR</name>
<dbReference type="Gene3D" id="3.40.50.1820">
    <property type="entry name" value="alpha/beta hydrolase"/>
    <property type="match status" value="1"/>
</dbReference>
<organism evidence="4 5">
    <name type="scientific">Metarhizium rileyi (strain RCEF 4871)</name>
    <name type="common">Nomuraea rileyi</name>
    <dbReference type="NCBI Taxonomy" id="1649241"/>
    <lineage>
        <taxon>Eukaryota</taxon>
        <taxon>Fungi</taxon>
        <taxon>Dikarya</taxon>
        <taxon>Ascomycota</taxon>
        <taxon>Pezizomycotina</taxon>
        <taxon>Sordariomycetes</taxon>
        <taxon>Hypocreomycetidae</taxon>
        <taxon>Hypocreales</taxon>
        <taxon>Clavicipitaceae</taxon>
        <taxon>Metarhizium</taxon>
    </lineage>
</organism>
<keyword evidence="3" id="KW-0732">Signal</keyword>
<reference evidence="5" key="1">
    <citation type="submission" date="2018-12" db="EMBL/GenBank/DDBJ databases">
        <title>The complete genome of Metarhizium rileyi, a key fungal pathogen of Lepidoptera.</title>
        <authorList>
            <person name="Binneck E."/>
            <person name="Lastra C.C.L."/>
            <person name="Sosa-Gomez D.R."/>
        </authorList>
    </citation>
    <scope>NUCLEOTIDE SEQUENCE [LARGE SCALE GENOMIC DNA]</scope>
    <source>
        <strain evidence="5">Cep018-CH2</strain>
    </source>
</reference>
<accession>A0A5C6G0M3</accession>
<dbReference type="InterPro" id="IPR029058">
    <property type="entry name" value="AB_hydrolase_fold"/>
</dbReference>
<feature type="compositionally biased region" description="Basic and acidic residues" evidence="2">
    <location>
        <begin position="739"/>
        <end position="751"/>
    </location>
</feature>
<feature type="signal peptide" evidence="3">
    <location>
        <begin position="1"/>
        <end position="18"/>
    </location>
</feature>
<gene>
    <name evidence="4" type="ORF">ED733_001728</name>
</gene>
<feature type="compositionally biased region" description="Polar residues" evidence="2">
    <location>
        <begin position="838"/>
        <end position="847"/>
    </location>
</feature>
<evidence type="ECO:0000313" key="5">
    <source>
        <dbReference type="Proteomes" id="UP000317257"/>
    </source>
</evidence>
<dbReference type="PANTHER" id="PTHR22946">
    <property type="entry name" value="DIENELACTONE HYDROLASE DOMAIN-CONTAINING PROTEIN-RELATED"/>
    <property type="match status" value="1"/>
</dbReference>
<dbReference type="InterPro" id="IPR010520">
    <property type="entry name" value="FrsA-like"/>
</dbReference>
<dbReference type="SUPFAM" id="SSF53474">
    <property type="entry name" value="alpha/beta-Hydrolases"/>
    <property type="match status" value="1"/>
</dbReference>
<evidence type="ECO:0000256" key="1">
    <source>
        <dbReference type="ARBA" id="ARBA00022801"/>
    </source>
</evidence>
<proteinExistence type="predicted"/>
<dbReference type="AlphaFoldDB" id="A0A5C6G0M3"/>
<feature type="chain" id="PRO_5023049194" description="Peptidase S9 prolyl oligopeptidase catalytic domain-containing protein" evidence="3">
    <location>
        <begin position="19"/>
        <end position="858"/>
    </location>
</feature>
<feature type="compositionally biased region" description="Basic residues" evidence="2">
    <location>
        <begin position="786"/>
        <end position="821"/>
    </location>
</feature>